<reference evidence="2 3" key="1">
    <citation type="submission" date="2019-05" db="EMBL/GenBank/DDBJ databases">
        <title>Emergence of the Ug99 lineage of the wheat stem rust pathogen through somatic hybridization.</title>
        <authorList>
            <person name="Li F."/>
            <person name="Upadhyaya N.M."/>
            <person name="Sperschneider J."/>
            <person name="Matny O."/>
            <person name="Nguyen-Phuc H."/>
            <person name="Mago R."/>
            <person name="Raley C."/>
            <person name="Miller M.E."/>
            <person name="Silverstein K.A.T."/>
            <person name="Henningsen E."/>
            <person name="Hirsch C.D."/>
            <person name="Visser B."/>
            <person name="Pretorius Z.A."/>
            <person name="Steffenson B.J."/>
            <person name="Schwessinger B."/>
            <person name="Dodds P.N."/>
            <person name="Figueroa M."/>
        </authorList>
    </citation>
    <scope>NUCLEOTIDE SEQUENCE [LARGE SCALE GENOMIC DNA]</scope>
    <source>
        <strain evidence="2 3">Ug99</strain>
    </source>
</reference>
<feature type="chain" id="PRO_5022732877" evidence="1">
    <location>
        <begin position="31"/>
        <end position="641"/>
    </location>
</feature>
<sequence>MGASSMQGFWLSHLFLLQFFLLGVVRESECFLTVEYIMGSDRLNLLQGREDANKILESSSEGLTVKEIGQKITGGRSAYFKHEKHLDKGILQESEDQLDEKFVTPLYTCLMEVDNLDKITEENKNKLKHNIISIQNDINRILSKCFSNSKVETEYGNEFEKTDDEKFHKANSDSEASKLVENLKSAWDILIPSVKDLYSNDFIHQYSIMFSLNDIVLKFLGSDNHKLMIGEEHLKKIFNEEIGAQMVFNYLLGKFPVKKSVTAAYLKFDFKQSLEESPFIDEIMGIHKYLDQDGVNNKGVNSWGFCGISRLHIALQVKSMEDNSFRRLKVSDEVLRSNKTFFTYQGLWSYIPFDFHGVEKEFFQLTSPEIINGSIRLTMDKNVAVFLKKTIHTILSEESLEAPNSLIKLKVFHDMIRHLFEHNIDDLSKVNSMLIKNGISHQLQAIDASIKVFSESIKSLYAKYGETLQEIDLIHMSNQEARKVIQESKEMIFLTDIKRKPYVSLFNTRKNLELETASQEGQLNSLEDITPQDRIKSLFQSWKMTNDAQFFQKTLNKYLTSYDPPTPNIAQKLMEWSKEYFDAERKELISGPSVTAGFDGDFINLSNSPFPTYSIKDLIETKNRIKNVLNVEIQGKEFHSI</sequence>
<comment type="caution">
    <text evidence="2">The sequence shown here is derived from an EMBL/GenBank/DDBJ whole genome shotgun (WGS) entry which is preliminary data.</text>
</comment>
<accession>A0A5B0SIM1</accession>
<evidence type="ECO:0000313" key="3">
    <source>
        <dbReference type="Proteomes" id="UP000325313"/>
    </source>
</evidence>
<evidence type="ECO:0000256" key="1">
    <source>
        <dbReference type="SAM" id="SignalP"/>
    </source>
</evidence>
<proteinExistence type="predicted"/>
<keyword evidence="1" id="KW-0732">Signal</keyword>
<protein>
    <submittedName>
        <fullName evidence="2">Uncharacterized protein</fullName>
    </submittedName>
</protein>
<organism evidence="2 3">
    <name type="scientific">Puccinia graminis f. sp. tritici</name>
    <dbReference type="NCBI Taxonomy" id="56615"/>
    <lineage>
        <taxon>Eukaryota</taxon>
        <taxon>Fungi</taxon>
        <taxon>Dikarya</taxon>
        <taxon>Basidiomycota</taxon>
        <taxon>Pucciniomycotina</taxon>
        <taxon>Pucciniomycetes</taxon>
        <taxon>Pucciniales</taxon>
        <taxon>Pucciniaceae</taxon>
        <taxon>Puccinia</taxon>
    </lineage>
</organism>
<dbReference type="AlphaFoldDB" id="A0A5B0SIM1"/>
<gene>
    <name evidence="2" type="ORF">PGTUg99_007986</name>
</gene>
<name>A0A5B0SIM1_PUCGR</name>
<feature type="signal peptide" evidence="1">
    <location>
        <begin position="1"/>
        <end position="30"/>
    </location>
</feature>
<dbReference type="Proteomes" id="UP000325313">
    <property type="component" value="Unassembled WGS sequence"/>
</dbReference>
<dbReference type="EMBL" id="VDEP01000005">
    <property type="protein sequence ID" value="KAA1137727.1"/>
    <property type="molecule type" value="Genomic_DNA"/>
</dbReference>
<evidence type="ECO:0000313" key="2">
    <source>
        <dbReference type="EMBL" id="KAA1137727.1"/>
    </source>
</evidence>